<comment type="caution">
    <text evidence="1">The sequence shown here is derived from an EMBL/GenBank/DDBJ whole genome shotgun (WGS) entry which is preliminary data.</text>
</comment>
<dbReference type="AlphaFoldDB" id="A0AAD9GB10"/>
<accession>A0AAD9GB10</accession>
<reference evidence="1" key="1">
    <citation type="submission" date="2023-08" db="EMBL/GenBank/DDBJ databases">
        <title>Reference Genome Resource for the Citrus Pathogen Phytophthora citrophthora.</title>
        <authorList>
            <person name="Moller H."/>
            <person name="Coetzee B."/>
            <person name="Rose L.J."/>
            <person name="Van Niekerk J.M."/>
        </authorList>
    </citation>
    <scope>NUCLEOTIDE SEQUENCE</scope>
    <source>
        <strain evidence="1">STE-U-9442</strain>
    </source>
</reference>
<dbReference type="EMBL" id="JASMQC010000024">
    <property type="protein sequence ID" value="KAK1935208.1"/>
    <property type="molecule type" value="Genomic_DNA"/>
</dbReference>
<dbReference type="Proteomes" id="UP001259832">
    <property type="component" value="Unassembled WGS sequence"/>
</dbReference>
<proteinExistence type="predicted"/>
<protein>
    <submittedName>
        <fullName evidence="1">Uncharacterized protein</fullName>
    </submittedName>
</protein>
<keyword evidence="2" id="KW-1185">Reference proteome</keyword>
<evidence type="ECO:0000313" key="1">
    <source>
        <dbReference type="EMBL" id="KAK1935208.1"/>
    </source>
</evidence>
<gene>
    <name evidence="1" type="ORF">P3T76_010974</name>
</gene>
<evidence type="ECO:0000313" key="2">
    <source>
        <dbReference type="Proteomes" id="UP001259832"/>
    </source>
</evidence>
<organism evidence="1 2">
    <name type="scientific">Phytophthora citrophthora</name>
    <dbReference type="NCBI Taxonomy" id="4793"/>
    <lineage>
        <taxon>Eukaryota</taxon>
        <taxon>Sar</taxon>
        <taxon>Stramenopiles</taxon>
        <taxon>Oomycota</taxon>
        <taxon>Peronosporomycetes</taxon>
        <taxon>Peronosporales</taxon>
        <taxon>Peronosporaceae</taxon>
        <taxon>Phytophthora</taxon>
    </lineage>
</organism>
<name>A0AAD9GB10_9STRA</name>
<sequence length="117" mass="14104">MSIQDLASESTRRAQTTVTSTFKRFLASENTSIDFVYFTLQDDEVDSDFVKLLDRFAMYCVFSRGRGGEVHHKNTIMSYYRNVKNWLLKKYPQHRNAIEQRLLKLWRTLERHYMKRQ</sequence>